<reference evidence="1 2" key="1">
    <citation type="submission" date="2015-07" db="EMBL/GenBank/DDBJ databases">
        <title>The genome of Melipona quadrifasciata.</title>
        <authorList>
            <person name="Pan H."/>
            <person name="Kapheim K."/>
        </authorList>
    </citation>
    <scope>NUCLEOTIDE SEQUENCE [LARGE SCALE GENOMIC DNA]</scope>
    <source>
        <strain evidence="1">0111107301</strain>
        <tissue evidence="1">Whole body</tissue>
    </source>
</reference>
<organism evidence="1 2">
    <name type="scientific">Melipona quadrifasciata</name>
    <dbReference type="NCBI Taxonomy" id="166423"/>
    <lineage>
        <taxon>Eukaryota</taxon>
        <taxon>Metazoa</taxon>
        <taxon>Ecdysozoa</taxon>
        <taxon>Arthropoda</taxon>
        <taxon>Hexapoda</taxon>
        <taxon>Insecta</taxon>
        <taxon>Pterygota</taxon>
        <taxon>Neoptera</taxon>
        <taxon>Endopterygota</taxon>
        <taxon>Hymenoptera</taxon>
        <taxon>Apocrita</taxon>
        <taxon>Aculeata</taxon>
        <taxon>Apoidea</taxon>
        <taxon>Anthophila</taxon>
        <taxon>Apidae</taxon>
        <taxon>Melipona</taxon>
    </lineage>
</organism>
<accession>A0A0M8ZTK9</accession>
<gene>
    <name evidence="1" type="ORF">WN51_06781</name>
</gene>
<evidence type="ECO:0000313" key="1">
    <source>
        <dbReference type="EMBL" id="KOX69363.1"/>
    </source>
</evidence>
<evidence type="ECO:0000313" key="2">
    <source>
        <dbReference type="Proteomes" id="UP000053105"/>
    </source>
</evidence>
<dbReference type="EMBL" id="KQ435892">
    <property type="protein sequence ID" value="KOX69363.1"/>
    <property type="molecule type" value="Genomic_DNA"/>
</dbReference>
<proteinExistence type="predicted"/>
<keyword evidence="2" id="KW-1185">Reference proteome</keyword>
<dbReference type="Proteomes" id="UP000053105">
    <property type="component" value="Unassembled WGS sequence"/>
</dbReference>
<name>A0A0M8ZTK9_9HYME</name>
<sequence>MMLWKDGWYGKVRLISGADGSDSLPQTLVVVTKPTRLVRTHPSGVPQTLLLNVEDRMAVTFMSLMDNITESNHILTEETEKMQLYLMPKMALSKLRIMEVTLLSLRLKTVVSLLSVCWHTNS</sequence>
<dbReference type="AlphaFoldDB" id="A0A0M8ZTK9"/>
<protein>
    <submittedName>
        <fullName evidence="1">Uncharacterized protein</fullName>
    </submittedName>
</protein>